<dbReference type="PATRIC" id="fig|1280954.3.peg.115"/>
<keyword evidence="2" id="KW-1185">Reference proteome</keyword>
<comment type="caution">
    <text evidence="1">The sequence shown here is derived from an EMBL/GenBank/DDBJ whole genome shotgun (WGS) entry which is preliminary data.</text>
</comment>
<dbReference type="AlphaFoldDB" id="A0A062VNY0"/>
<sequence>MRDHLTTDLYVYDGECALCSRFVRFLVAHDLEGRFALMTAQSEAGRAIYRAEGLDPDAMETALLRIDGRIYRNLDVFTETLVAIGWPWKAAGLLRALPRPVAGWLYRRVANNRKLLQRGQCPLPSDEIRARLIE</sequence>
<reference evidence="1 2" key="1">
    <citation type="journal article" date="2014" name="Antonie Van Leeuwenhoek">
        <title>Hyphomonas beringensis sp. nov. and Hyphomonas chukchiensis sp. nov., isolated from surface seawater of the Bering Sea and Chukchi Sea.</title>
        <authorList>
            <person name="Li C."/>
            <person name="Lai Q."/>
            <person name="Li G."/>
            <person name="Dong C."/>
            <person name="Wang J."/>
            <person name="Liao Y."/>
            <person name="Shao Z."/>
        </authorList>
    </citation>
    <scope>NUCLEOTIDE SEQUENCE [LARGE SCALE GENOMIC DNA]</scope>
    <source>
        <strain evidence="1 2">PS728</strain>
    </source>
</reference>
<evidence type="ECO:0000313" key="1">
    <source>
        <dbReference type="EMBL" id="KDA00473.1"/>
    </source>
</evidence>
<dbReference type="GO" id="GO:0015035">
    <property type="term" value="F:protein-disulfide reductase activity"/>
    <property type="evidence" value="ECO:0007669"/>
    <property type="project" value="InterPro"/>
</dbReference>
<proteinExistence type="predicted"/>
<dbReference type="RefSeq" id="WP_035593166.1">
    <property type="nucleotide sequence ID" value="NZ_ARYM01000001.1"/>
</dbReference>
<dbReference type="eggNOG" id="COG3011">
    <property type="taxonomic scope" value="Bacteria"/>
</dbReference>
<accession>A0A062VNY0</accession>
<name>A0A062VNY0_9PROT</name>
<evidence type="ECO:0000313" key="2">
    <source>
        <dbReference type="Proteomes" id="UP000027100"/>
    </source>
</evidence>
<dbReference type="PANTHER" id="PTHR33639:SF2">
    <property type="entry name" value="DUF393 DOMAIN-CONTAINING PROTEIN"/>
    <property type="match status" value="1"/>
</dbReference>
<dbReference type="EMBL" id="ARYM01000001">
    <property type="protein sequence ID" value="KDA00473.1"/>
    <property type="molecule type" value="Genomic_DNA"/>
</dbReference>
<protein>
    <submittedName>
        <fullName evidence="1">Putative thiol-disulfide oxidoreductase DCC</fullName>
    </submittedName>
</protein>
<dbReference type="Proteomes" id="UP000027100">
    <property type="component" value="Unassembled WGS sequence"/>
</dbReference>
<gene>
    <name evidence="1" type="ORF">HPO_00550</name>
</gene>
<dbReference type="InterPro" id="IPR007263">
    <property type="entry name" value="DCC1-like"/>
</dbReference>
<dbReference type="Pfam" id="PF04134">
    <property type="entry name" value="DCC1-like"/>
    <property type="match status" value="1"/>
</dbReference>
<dbReference type="InterPro" id="IPR052927">
    <property type="entry name" value="DCC_oxidoreductase"/>
</dbReference>
<dbReference type="STRING" id="1280954.HPO_00550"/>
<dbReference type="OrthoDB" id="9785438at2"/>
<organism evidence="1 2">
    <name type="scientific">Hyphomonas polymorpha PS728</name>
    <dbReference type="NCBI Taxonomy" id="1280954"/>
    <lineage>
        <taxon>Bacteria</taxon>
        <taxon>Pseudomonadati</taxon>
        <taxon>Pseudomonadota</taxon>
        <taxon>Alphaproteobacteria</taxon>
        <taxon>Hyphomonadales</taxon>
        <taxon>Hyphomonadaceae</taxon>
        <taxon>Hyphomonas</taxon>
    </lineage>
</organism>
<dbReference type="PANTHER" id="PTHR33639">
    <property type="entry name" value="THIOL-DISULFIDE OXIDOREDUCTASE DCC"/>
    <property type="match status" value="1"/>
</dbReference>